<feature type="compositionally biased region" description="Polar residues" evidence="1">
    <location>
        <begin position="7"/>
        <end position="19"/>
    </location>
</feature>
<gene>
    <name evidence="2" type="ORF">KP79_PYT08667</name>
</gene>
<evidence type="ECO:0000313" key="2">
    <source>
        <dbReference type="EMBL" id="OWF34926.1"/>
    </source>
</evidence>
<name>A0A210PEP4_MIZYE</name>
<dbReference type="AlphaFoldDB" id="A0A210PEP4"/>
<accession>A0A210PEP4</accession>
<reference evidence="2 3" key="1">
    <citation type="journal article" date="2017" name="Nat. Ecol. Evol.">
        <title>Scallop genome provides insights into evolution of bilaterian karyotype and development.</title>
        <authorList>
            <person name="Wang S."/>
            <person name="Zhang J."/>
            <person name="Jiao W."/>
            <person name="Li J."/>
            <person name="Xun X."/>
            <person name="Sun Y."/>
            <person name="Guo X."/>
            <person name="Huan P."/>
            <person name="Dong B."/>
            <person name="Zhang L."/>
            <person name="Hu X."/>
            <person name="Sun X."/>
            <person name="Wang J."/>
            <person name="Zhao C."/>
            <person name="Wang Y."/>
            <person name="Wang D."/>
            <person name="Huang X."/>
            <person name="Wang R."/>
            <person name="Lv J."/>
            <person name="Li Y."/>
            <person name="Zhang Z."/>
            <person name="Liu B."/>
            <person name="Lu W."/>
            <person name="Hui Y."/>
            <person name="Liang J."/>
            <person name="Zhou Z."/>
            <person name="Hou R."/>
            <person name="Li X."/>
            <person name="Liu Y."/>
            <person name="Li H."/>
            <person name="Ning X."/>
            <person name="Lin Y."/>
            <person name="Zhao L."/>
            <person name="Xing Q."/>
            <person name="Dou J."/>
            <person name="Li Y."/>
            <person name="Mao J."/>
            <person name="Guo H."/>
            <person name="Dou H."/>
            <person name="Li T."/>
            <person name="Mu C."/>
            <person name="Jiang W."/>
            <person name="Fu Q."/>
            <person name="Fu X."/>
            <person name="Miao Y."/>
            <person name="Liu J."/>
            <person name="Yu Q."/>
            <person name="Li R."/>
            <person name="Liao H."/>
            <person name="Li X."/>
            <person name="Kong Y."/>
            <person name="Jiang Z."/>
            <person name="Chourrout D."/>
            <person name="Li R."/>
            <person name="Bao Z."/>
        </authorList>
    </citation>
    <scope>NUCLEOTIDE SEQUENCE [LARGE SCALE GENOMIC DNA]</scope>
    <source>
        <strain evidence="2 3">PY_sf001</strain>
    </source>
</reference>
<evidence type="ECO:0000256" key="1">
    <source>
        <dbReference type="SAM" id="MobiDB-lite"/>
    </source>
</evidence>
<comment type="caution">
    <text evidence="2">The sequence shown here is derived from an EMBL/GenBank/DDBJ whole genome shotgun (WGS) entry which is preliminary data.</text>
</comment>
<organism evidence="2 3">
    <name type="scientific">Mizuhopecten yessoensis</name>
    <name type="common">Japanese scallop</name>
    <name type="synonym">Patinopecten yessoensis</name>
    <dbReference type="NCBI Taxonomy" id="6573"/>
    <lineage>
        <taxon>Eukaryota</taxon>
        <taxon>Metazoa</taxon>
        <taxon>Spiralia</taxon>
        <taxon>Lophotrochozoa</taxon>
        <taxon>Mollusca</taxon>
        <taxon>Bivalvia</taxon>
        <taxon>Autobranchia</taxon>
        <taxon>Pteriomorphia</taxon>
        <taxon>Pectinida</taxon>
        <taxon>Pectinoidea</taxon>
        <taxon>Pectinidae</taxon>
        <taxon>Mizuhopecten</taxon>
    </lineage>
</organism>
<sequence>MNGMHVPTSQPNSLQSFLSRTHRSLHPSRSALLPLSQGHFEQYNLLLDLRSDYRRIFSWIPQHLFRSPS</sequence>
<protein>
    <submittedName>
        <fullName evidence="2">Uncharacterized protein</fullName>
    </submittedName>
</protein>
<evidence type="ECO:0000313" key="3">
    <source>
        <dbReference type="Proteomes" id="UP000242188"/>
    </source>
</evidence>
<dbReference type="EMBL" id="NEDP02076747">
    <property type="protein sequence ID" value="OWF34926.1"/>
    <property type="molecule type" value="Genomic_DNA"/>
</dbReference>
<dbReference type="Proteomes" id="UP000242188">
    <property type="component" value="Unassembled WGS sequence"/>
</dbReference>
<keyword evidence="3" id="KW-1185">Reference proteome</keyword>
<proteinExistence type="predicted"/>
<feature type="region of interest" description="Disordered" evidence="1">
    <location>
        <begin position="1"/>
        <end position="22"/>
    </location>
</feature>